<evidence type="ECO:0000256" key="1">
    <source>
        <dbReference type="ARBA" id="ARBA00009003"/>
    </source>
</evidence>
<dbReference type="PANTHER" id="PTHR31834">
    <property type="entry name" value="INITIATION-SPECIFIC ALPHA-1,6-MANNOSYLTRANSFERASE"/>
    <property type="match status" value="1"/>
</dbReference>
<dbReference type="AlphaFoldDB" id="A0A9P9W7W6"/>
<keyword evidence="2" id="KW-1133">Transmembrane helix</keyword>
<reference evidence="3" key="1">
    <citation type="submission" date="2021-03" db="EMBL/GenBank/DDBJ databases">
        <title>Revisited historic fungal species revealed as producer of novel bioactive compounds through whole genome sequencing and comparative genomics.</title>
        <authorList>
            <person name="Vignolle G.A."/>
            <person name="Hochenegger N."/>
            <person name="Mach R.L."/>
            <person name="Mach-Aigner A.R."/>
            <person name="Javad Rahimi M."/>
            <person name="Salim K.A."/>
            <person name="Chan C.M."/>
            <person name="Lim L.B.L."/>
            <person name="Cai F."/>
            <person name="Druzhinina I.S."/>
            <person name="U'Ren J.M."/>
            <person name="Derntl C."/>
        </authorList>
    </citation>
    <scope>NUCLEOTIDE SEQUENCE</scope>
    <source>
        <strain evidence="3">TUCIM 5799</strain>
    </source>
</reference>
<dbReference type="GO" id="GO:0000009">
    <property type="term" value="F:alpha-1,6-mannosyltransferase activity"/>
    <property type="evidence" value="ECO:0007669"/>
    <property type="project" value="InterPro"/>
</dbReference>
<dbReference type="PANTHER" id="PTHR31834:SF8">
    <property type="entry name" value="TRANSFERASE, PUTATIVE (AFU_ORTHOLOGUE AFUA_6G14040)-RELATED"/>
    <property type="match status" value="1"/>
</dbReference>
<name>A0A9P9W7W6_9PEZI</name>
<evidence type="ECO:0000313" key="4">
    <source>
        <dbReference type="Proteomes" id="UP000829685"/>
    </source>
</evidence>
<dbReference type="Pfam" id="PF04488">
    <property type="entry name" value="Gly_transf_sug"/>
    <property type="match status" value="1"/>
</dbReference>
<dbReference type="Proteomes" id="UP000829685">
    <property type="component" value="Unassembled WGS sequence"/>
</dbReference>
<sequence length="345" mass="39686">MDWTRMRLEEDGRWYAYKDWYARKWSDTKSWAYARRRALVIWLVIVLLLLGYLFQFTTVFHPSRLYSISYQEQVARHNSLVSQKIWQILLPMPKKLKSKPVAFAEPSAWMQMNPGYTYTLFGTEGAVAFLQSRFPRRQDYLETFNELRNPGLKSDFLRYMVLYAEGGVYSDLDTRPEKPIDEWVPTDYETVARLVVGIEYDSLGGDIGKDYTYPVQFAQWTIAAAPEHSVFVNMTERCIRGLHELSEKYSTSLGEINSKDDEVLKATGPVAWTETVFEGIQVQAPELQSISDLSGMKEPTLYGDILVLPINGFGSGLPHSGSARWFTPKEALTTHHSESSWRINS</sequence>
<dbReference type="SUPFAM" id="SSF53448">
    <property type="entry name" value="Nucleotide-diphospho-sugar transferases"/>
    <property type="match status" value="1"/>
</dbReference>
<comment type="similarity">
    <text evidence="1">Belongs to the glycosyltransferase 32 family.</text>
</comment>
<dbReference type="GO" id="GO:0006487">
    <property type="term" value="P:protein N-linked glycosylation"/>
    <property type="evidence" value="ECO:0007669"/>
    <property type="project" value="TreeGrafter"/>
</dbReference>
<keyword evidence="4" id="KW-1185">Reference proteome</keyword>
<evidence type="ECO:0008006" key="5">
    <source>
        <dbReference type="Google" id="ProtNLM"/>
    </source>
</evidence>
<dbReference type="InterPro" id="IPR007577">
    <property type="entry name" value="GlycoTrfase_DXD_sugar-bd_CS"/>
</dbReference>
<feature type="transmembrane region" description="Helical" evidence="2">
    <location>
        <begin position="39"/>
        <end position="60"/>
    </location>
</feature>
<dbReference type="InterPro" id="IPR029044">
    <property type="entry name" value="Nucleotide-diphossugar_trans"/>
</dbReference>
<dbReference type="GO" id="GO:0000136">
    <property type="term" value="C:mannan polymerase complex"/>
    <property type="evidence" value="ECO:0007669"/>
    <property type="project" value="TreeGrafter"/>
</dbReference>
<evidence type="ECO:0000313" key="3">
    <source>
        <dbReference type="EMBL" id="KAI1848998.1"/>
    </source>
</evidence>
<comment type="caution">
    <text evidence="3">The sequence shown here is derived from an EMBL/GenBank/DDBJ whole genome shotgun (WGS) entry which is preliminary data.</text>
</comment>
<proteinExistence type="inferred from homology"/>
<keyword evidence="2" id="KW-0472">Membrane</keyword>
<organism evidence="3 4">
    <name type="scientific">Neoarthrinium moseri</name>
    <dbReference type="NCBI Taxonomy" id="1658444"/>
    <lineage>
        <taxon>Eukaryota</taxon>
        <taxon>Fungi</taxon>
        <taxon>Dikarya</taxon>
        <taxon>Ascomycota</taxon>
        <taxon>Pezizomycotina</taxon>
        <taxon>Sordariomycetes</taxon>
        <taxon>Xylariomycetidae</taxon>
        <taxon>Amphisphaeriales</taxon>
        <taxon>Apiosporaceae</taxon>
        <taxon>Neoarthrinium</taxon>
    </lineage>
</organism>
<gene>
    <name evidence="3" type="ORF">JX265_013741</name>
</gene>
<dbReference type="InterPro" id="IPR039367">
    <property type="entry name" value="Och1-like"/>
</dbReference>
<keyword evidence="2" id="KW-0812">Transmembrane</keyword>
<accession>A0A9P9W7W6</accession>
<evidence type="ECO:0000256" key="2">
    <source>
        <dbReference type="SAM" id="Phobius"/>
    </source>
</evidence>
<dbReference type="Gene3D" id="3.90.550.20">
    <property type="match status" value="1"/>
</dbReference>
<protein>
    <recommendedName>
        <fullName evidence="5">Initiation-specific alpha-1,6-mannosyltransferase</fullName>
    </recommendedName>
</protein>
<dbReference type="EMBL" id="JAFIMR010000081">
    <property type="protein sequence ID" value="KAI1848998.1"/>
    <property type="molecule type" value="Genomic_DNA"/>
</dbReference>